<dbReference type="AlphaFoldDB" id="A0AAV6YU06"/>
<dbReference type="InterPro" id="IPR001870">
    <property type="entry name" value="B30.2/SPRY"/>
</dbReference>
<keyword evidence="4" id="KW-1185">Reference proteome</keyword>
<name>A0AAV6YU06_ENGPU</name>
<dbReference type="InterPro" id="IPR013320">
    <property type="entry name" value="ConA-like_dom_sf"/>
</dbReference>
<comment type="caution">
    <text evidence="3">The sequence shown here is derived from an EMBL/GenBank/DDBJ whole genome shotgun (WGS) entry which is preliminary data.</text>
</comment>
<dbReference type="SMART" id="SM00449">
    <property type="entry name" value="SPRY"/>
    <property type="match status" value="1"/>
</dbReference>
<evidence type="ECO:0000313" key="4">
    <source>
        <dbReference type="Proteomes" id="UP000824782"/>
    </source>
</evidence>
<organism evidence="3 4">
    <name type="scientific">Engystomops pustulosus</name>
    <name type="common">Tungara frog</name>
    <name type="synonym">Physalaemus pustulosus</name>
    <dbReference type="NCBI Taxonomy" id="76066"/>
    <lineage>
        <taxon>Eukaryota</taxon>
        <taxon>Metazoa</taxon>
        <taxon>Chordata</taxon>
        <taxon>Craniata</taxon>
        <taxon>Vertebrata</taxon>
        <taxon>Euteleostomi</taxon>
        <taxon>Amphibia</taxon>
        <taxon>Batrachia</taxon>
        <taxon>Anura</taxon>
        <taxon>Neobatrachia</taxon>
        <taxon>Hyloidea</taxon>
        <taxon>Leptodactylidae</taxon>
        <taxon>Leiuperinae</taxon>
        <taxon>Engystomops</taxon>
    </lineage>
</organism>
<dbReference type="PRINTS" id="PR01407">
    <property type="entry name" value="BUTYPHLNCDUF"/>
</dbReference>
<dbReference type="PROSITE" id="PS50188">
    <property type="entry name" value="B302_SPRY"/>
    <property type="match status" value="1"/>
</dbReference>
<dbReference type="InterPro" id="IPR043136">
    <property type="entry name" value="B30.2/SPRY_sf"/>
</dbReference>
<protein>
    <recommendedName>
        <fullName evidence="2">B30.2/SPRY domain-containing protein</fullName>
    </recommendedName>
</protein>
<evidence type="ECO:0000313" key="3">
    <source>
        <dbReference type="EMBL" id="KAG8540562.1"/>
    </source>
</evidence>
<evidence type="ECO:0000256" key="1">
    <source>
        <dbReference type="SAM" id="MobiDB-lite"/>
    </source>
</evidence>
<feature type="domain" description="B30.2/SPRY" evidence="2">
    <location>
        <begin position="170"/>
        <end position="362"/>
    </location>
</feature>
<dbReference type="InterPro" id="IPR003877">
    <property type="entry name" value="SPRY_dom"/>
</dbReference>
<dbReference type="InterPro" id="IPR050143">
    <property type="entry name" value="TRIM/RBCC"/>
</dbReference>
<dbReference type="InterPro" id="IPR003879">
    <property type="entry name" value="Butyrophylin_SPRY"/>
</dbReference>
<feature type="compositionally biased region" description="Basic and acidic residues" evidence="1">
    <location>
        <begin position="23"/>
        <end position="32"/>
    </location>
</feature>
<sequence>MACSVTTEEDAPIGPPQGSQPDDPQHNEKEKSPSSPLLQEDEEAQVFHRKKHLEEVAWKLFEDYEKKLHTTCFIGDLQREKIKKSYHHLHQHMIKEEETHIANAKGLVETSIKNLEGKVQSLSSMSTGITDILVLLEKEELVIDTETLQKFRNRLEELSRFNVTLNIHTSPFLIQEWRGIKHIVKPMAKSLYFEPKSANPYLSVSPNCKQVRYTCHPQPKSNNDFFEPGLYVIALPGFQSGQHYWEVDVGHKSNWIIGIMKDVVPKKGPHNLNISGGFLVVRKEDDNVYYGCDLSPLKLMDSPMRIGVYVSVSRGYIAFYDADTTKLIFQKSECFFAGTLFPFFCPGVPLREEDLYPLSLCY</sequence>
<gene>
    <name evidence="3" type="ORF">GDO81_019050</name>
</gene>
<evidence type="ECO:0000259" key="2">
    <source>
        <dbReference type="PROSITE" id="PS50188"/>
    </source>
</evidence>
<reference evidence="3" key="1">
    <citation type="thesis" date="2020" institute="ProQuest LLC" country="789 East Eisenhower Parkway, Ann Arbor, MI, USA">
        <title>Comparative Genomics and Chromosome Evolution.</title>
        <authorList>
            <person name="Mudd A.B."/>
        </authorList>
    </citation>
    <scope>NUCLEOTIDE SEQUENCE</scope>
    <source>
        <strain evidence="3">237g6f4</strain>
        <tissue evidence="3">Blood</tissue>
    </source>
</reference>
<accession>A0AAV6YU06</accession>
<feature type="region of interest" description="Disordered" evidence="1">
    <location>
        <begin position="1"/>
        <end position="39"/>
    </location>
</feature>
<proteinExistence type="predicted"/>
<dbReference type="EMBL" id="WNYA01010064">
    <property type="protein sequence ID" value="KAG8540562.1"/>
    <property type="molecule type" value="Genomic_DNA"/>
</dbReference>
<dbReference type="Proteomes" id="UP000824782">
    <property type="component" value="Unassembled WGS sequence"/>
</dbReference>
<dbReference type="SUPFAM" id="SSF49899">
    <property type="entry name" value="Concanavalin A-like lectins/glucanases"/>
    <property type="match status" value="1"/>
</dbReference>
<dbReference type="EMBL" id="WNYA01010064">
    <property type="protein sequence ID" value="KAG8540563.1"/>
    <property type="molecule type" value="Genomic_DNA"/>
</dbReference>
<dbReference type="Pfam" id="PF00622">
    <property type="entry name" value="SPRY"/>
    <property type="match status" value="1"/>
</dbReference>
<dbReference type="Gene3D" id="2.60.120.920">
    <property type="match status" value="1"/>
</dbReference>
<dbReference type="PANTHER" id="PTHR24103">
    <property type="entry name" value="E3 UBIQUITIN-PROTEIN LIGASE TRIM"/>
    <property type="match status" value="1"/>
</dbReference>